<reference evidence="2" key="1">
    <citation type="submission" date="2023-04" db="EMBL/GenBank/DDBJ databases">
        <title>Black Yeasts Isolated from many extreme environments.</title>
        <authorList>
            <person name="Coleine C."/>
            <person name="Stajich J.E."/>
            <person name="Selbmann L."/>
        </authorList>
    </citation>
    <scope>NUCLEOTIDE SEQUENCE</scope>
    <source>
        <strain evidence="2">CCFEE 5312</strain>
    </source>
</reference>
<evidence type="ECO:0000313" key="3">
    <source>
        <dbReference type="Proteomes" id="UP001271007"/>
    </source>
</evidence>
<comment type="caution">
    <text evidence="2">The sequence shown here is derived from an EMBL/GenBank/DDBJ whole genome shotgun (WGS) entry which is preliminary data.</text>
</comment>
<keyword evidence="3" id="KW-1185">Reference proteome</keyword>
<evidence type="ECO:0000313" key="2">
    <source>
        <dbReference type="EMBL" id="KAK3052146.1"/>
    </source>
</evidence>
<dbReference type="Proteomes" id="UP001271007">
    <property type="component" value="Unassembled WGS sequence"/>
</dbReference>
<feature type="region of interest" description="Disordered" evidence="1">
    <location>
        <begin position="135"/>
        <end position="159"/>
    </location>
</feature>
<feature type="compositionally biased region" description="Polar residues" evidence="1">
    <location>
        <begin position="50"/>
        <end position="60"/>
    </location>
</feature>
<name>A0AAJ0DE13_9PEZI</name>
<proteinExistence type="predicted"/>
<feature type="region of interest" description="Disordered" evidence="1">
    <location>
        <begin position="1"/>
        <end position="100"/>
    </location>
</feature>
<feature type="compositionally biased region" description="Basic and acidic residues" evidence="1">
    <location>
        <begin position="147"/>
        <end position="159"/>
    </location>
</feature>
<accession>A0AAJ0DE13</accession>
<protein>
    <submittedName>
        <fullName evidence="2">Uncharacterized protein</fullName>
    </submittedName>
</protein>
<feature type="compositionally biased region" description="Basic and acidic residues" evidence="1">
    <location>
        <begin position="1"/>
        <end position="10"/>
    </location>
</feature>
<sequence length="192" mass="21858">MDSKQSHDQPELVNEATPVMPTTLPDQQQQQPYAPSDMNSQNPPLPPRAPTQSYTTTSELPNYDPQHYANQPTSQPIFYPPPPKRNTQRYSEDLDVSSPIHYTRDPKKLVAYLVPFPKPRLPNVPPESIPTRYLIYAPPPPPLTTPKEGEKEGRVHKVQRKWEAEIREAKTSDVKTMSWKGIKGKAVKGINW</sequence>
<evidence type="ECO:0000256" key="1">
    <source>
        <dbReference type="SAM" id="MobiDB-lite"/>
    </source>
</evidence>
<organism evidence="2 3">
    <name type="scientific">Extremus antarcticus</name>
    <dbReference type="NCBI Taxonomy" id="702011"/>
    <lineage>
        <taxon>Eukaryota</taxon>
        <taxon>Fungi</taxon>
        <taxon>Dikarya</taxon>
        <taxon>Ascomycota</taxon>
        <taxon>Pezizomycotina</taxon>
        <taxon>Dothideomycetes</taxon>
        <taxon>Dothideomycetidae</taxon>
        <taxon>Mycosphaerellales</taxon>
        <taxon>Extremaceae</taxon>
        <taxon>Extremus</taxon>
    </lineage>
</organism>
<gene>
    <name evidence="2" type="ORF">LTR09_006738</name>
</gene>
<dbReference type="EMBL" id="JAWDJX010000022">
    <property type="protein sequence ID" value="KAK3052146.1"/>
    <property type="molecule type" value="Genomic_DNA"/>
</dbReference>
<dbReference type="AlphaFoldDB" id="A0AAJ0DE13"/>